<comment type="caution">
    <text evidence="1">The sequence shown here is derived from an EMBL/GenBank/DDBJ whole genome shotgun (WGS) entry which is preliminary data.</text>
</comment>
<organism evidence="1 2">
    <name type="scientific">Collibacillus ludicampi</name>
    <dbReference type="NCBI Taxonomy" id="2771369"/>
    <lineage>
        <taxon>Bacteria</taxon>
        <taxon>Bacillati</taxon>
        <taxon>Bacillota</taxon>
        <taxon>Bacilli</taxon>
        <taxon>Bacillales</taxon>
        <taxon>Alicyclobacillaceae</taxon>
        <taxon>Collibacillus</taxon>
    </lineage>
</organism>
<evidence type="ECO:0000313" key="1">
    <source>
        <dbReference type="EMBL" id="GIM45189.1"/>
    </source>
</evidence>
<sequence>MRVIATLEVVLQHLYMIPCKTTSTEHERKAFASLNDLHRTQAQSDTPTQALIFNVTSTNDS</sequence>
<accession>A0AAV4LBV7</accession>
<evidence type="ECO:0000313" key="2">
    <source>
        <dbReference type="Proteomes" id="UP001057291"/>
    </source>
</evidence>
<keyword evidence="2" id="KW-1185">Reference proteome</keyword>
<dbReference type="Proteomes" id="UP001057291">
    <property type="component" value="Unassembled WGS sequence"/>
</dbReference>
<dbReference type="AlphaFoldDB" id="A0AAV4LBV7"/>
<gene>
    <name evidence="1" type="ORF">DNHGIG_07380</name>
</gene>
<protein>
    <submittedName>
        <fullName evidence="1">Uncharacterized protein</fullName>
    </submittedName>
</protein>
<reference evidence="1" key="1">
    <citation type="journal article" date="2023" name="Int. J. Syst. Evol. Microbiol.">
        <title>Collibacillus ludicampi gen. nov., sp. nov., a new soil bacterium of the family Alicyclobacillaceae.</title>
        <authorList>
            <person name="Jojima T."/>
            <person name="Ioku Y."/>
            <person name="Fukuta Y."/>
            <person name="Shirasaka N."/>
            <person name="Matsumura Y."/>
            <person name="Mori M."/>
        </authorList>
    </citation>
    <scope>NUCLEOTIDE SEQUENCE</scope>
    <source>
        <strain evidence="1">TP075</strain>
    </source>
</reference>
<proteinExistence type="predicted"/>
<dbReference type="EMBL" id="BOQE01000001">
    <property type="protein sequence ID" value="GIM45189.1"/>
    <property type="molecule type" value="Genomic_DNA"/>
</dbReference>
<dbReference type="RefSeq" id="WP_282198414.1">
    <property type="nucleotide sequence ID" value="NZ_BOQE01000001.1"/>
</dbReference>
<name>A0AAV4LBV7_9BACL</name>